<evidence type="ECO:0000313" key="2">
    <source>
        <dbReference type="EMBL" id="GAA4611252.1"/>
    </source>
</evidence>
<dbReference type="Proteomes" id="UP001500212">
    <property type="component" value="Unassembled WGS sequence"/>
</dbReference>
<name>A0ABP8TPR2_9ACTN</name>
<evidence type="ECO:0000256" key="1">
    <source>
        <dbReference type="SAM" id="MobiDB-lite"/>
    </source>
</evidence>
<comment type="caution">
    <text evidence="2">The sequence shown here is derived from an EMBL/GenBank/DDBJ whole genome shotgun (WGS) entry which is preliminary data.</text>
</comment>
<feature type="compositionally biased region" description="Gly residues" evidence="1">
    <location>
        <begin position="46"/>
        <end position="56"/>
    </location>
</feature>
<feature type="region of interest" description="Disordered" evidence="1">
    <location>
        <begin position="32"/>
        <end position="83"/>
    </location>
</feature>
<sequence>MSWTGMRLITGGRPSRDRGIAEGVVAVGDPLGEPLGFADGEDDAGGVTGADDGGPWPGVRLGSEPPGPREATGAADLECGVPW</sequence>
<accession>A0ABP8TPR2</accession>
<organism evidence="2 3">
    <name type="scientific">Actinoallomurus liliacearum</name>
    <dbReference type="NCBI Taxonomy" id="1080073"/>
    <lineage>
        <taxon>Bacteria</taxon>
        <taxon>Bacillati</taxon>
        <taxon>Actinomycetota</taxon>
        <taxon>Actinomycetes</taxon>
        <taxon>Streptosporangiales</taxon>
        <taxon>Thermomonosporaceae</taxon>
        <taxon>Actinoallomurus</taxon>
    </lineage>
</organism>
<keyword evidence="3" id="KW-1185">Reference proteome</keyword>
<proteinExistence type="predicted"/>
<dbReference type="EMBL" id="BAABHJ010000016">
    <property type="protein sequence ID" value="GAA4611252.1"/>
    <property type="molecule type" value="Genomic_DNA"/>
</dbReference>
<evidence type="ECO:0000313" key="3">
    <source>
        <dbReference type="Proteomes" id="UP001500212"/>
    </source>
</evidence>
<protein>
    <submittedName>
        <fullName evidence="2">Uncharacterized protein</fullName>
    </submittedName>
</protein>
<gene>
    <name evidence="2" type="ORF">GCM10023195_47560</name>
</gene>
<reference evidence="3" key="1">
    <citation type="journal article" date="2019" name="Int. J. Syst. Evol. Microbiol.">
        <title>The Global Catalogue of Microorganisms (GCM) 10K type strain sequencing project: providing services to taxonomists for standard genome sequencing and annotation.</title>
        <authorList>
            <consortium name="The Broad Institute Genomics Platform"/>
            <consortium name="The Broad Institute Genome Sequencing Center for Infectious Disease"/>
            <person name="Wu L."/>
            <person name="Ma J."/>
        </authorList>
    </citation>
    <scope>NUCLEOTIDE SEQUENCE [LARGE SCALE GENOMIC DNA]</scope>
    <source>
        <strain evidence="3">JCM 17938</strain>
    </source>
</reference>